<dbReference type="GO" id="GO:0006749">
    <property type="term" value="P:glutathione metabolic process"/>
    <property type="evidence" value="ECO:0007669"/>
    <property type="project" value="InterPro"/>
</dbReference>
<dbReference type="InterPro" id="IPR036249">
    <property type="entry name" value="Thioredoxin-like_sf"/>
</dbReference>
<dbReference type="GO" id="GO:0004364">
    <property type="term" value="F:glutathione transferase activity"/>
    <property type="evidence" value="ECO:0007669"/>
    <property type="project" value="UniProtKB-EC"/>
</dbReference>
<dbReference type="GO" id="GO:0009407">
    <property type="term" value="P:toxin catabolic process"/>
    <property type="evidence" value="ECO:0007669"/>
    <property type="project" value="UniProtKB-ARBA"/>
</dbReference>
<dbReference type="Pfam" id="PF00043">
    <property type="entry name" value="GST_C"/>
    <property type="match status" value="1"/>
</dbReference>
<comment type="subcellular location">
    <subcellularLocation>
        <location evidence="1">Cytoplasm</location>
        <location evidence="1">Cytosol</location>
    </subcellularLocation>
</comment>
<feature type="domain" description="GST C-terminal" evidence="8">
    <location>
        <begin position="61"/>
        <end position="217"/>
    </location>
</feature>
<gene>
    <name evidence="9" type="ORF">TAV2_LOCUS12009</name>
</gene>
<dbReference type="InterPro" id="IPR004046">
    <property type="entry name" value="GST_C"/>
</dbReference>
<protein>
    <recommendedName>
        <fullName evidence="2">glutathione transferase</fullName>
        <ecNumber evidence="2">2.5.1.18</ecNumber>
    </recommendedName>
</protein>
<accession>A0AAU9S6M2</accession>
<evidence type="ECO:0000313" key="9">
    <source>
        <dbReference type="EMBL" id="CAH2056815.1"/>
    </source>
</evidence>
<dbReference type="InterPro" id="IPR036282">
    <property type="entry name" value="Glutathione-S-Trfase_C_sf"/>
</dbReference>
<dbReference type="Pfam" id="PF13417">
    <property type="entry name" value="GST_N_3"/>
    <property type="match status" value="1"/>
</dbReference>
<evidence type="ECO:0000313" key="10">
    <source>
        <dbReference type="Proteomes" id="UP000836841"/>
    </source>
</evidence>
<reference evidence="9 10" key="1">
    <citation type="submission" date="2022-03" db="EMBL/GenBank/DDBJ databases">
        <authorList>
            <person name="Nunn A."/>
            <person name="Chopra R."/>
            <person name="Nunn A."/>
            <person name="Contreras Garrido A."/>
        </authorList>
    </citation>
    <scope>NUCLEOTIDE SEQUENCE [LARGE SCALE GENOMIC DNA]</scope>
</reference>
<dbReference type="InterPro" id="IPR045074">
    <property type="entry name" value="GST_C_Tau"/>
</dbReference>
<evidence type="ECO:0000256" key="5">
    <source>
        <dbReference type="ARBA" id="ARBA00022679"/>
    </source>
</evidence>
<dbReference type="EMBL" id="CAJVSB020000578">
    <property type="protein sequence ID" value="CAH2056815.1"/>
    <property type="molecule type" value="Genomic_DNA"/>
</dbReference>
<evidence type="ECO:0000256" key="6">
    <source>
        <dbReference type="ARBA" id="ARBA00025743"/>
    </source>
</evidence>
<keyword evidence="4" id="KW-0216">Detoxification</keyword>
<evidence type="ECO:0000256" key="7">
    <source>
        <dbReference type="ARBA" id="ARBA00047960"/>
    </source>
</evidence>
<dbReference type="Proteomes" id="UP000836841">
    <property type="component" value="Unassembled WGS sequence"/>
</dbReference>
<evidence type="ECO:0000256" key="4">
    <source>
        <dbReference type="ARBA" id="ARBA00022575"/>
    </source>
</evidence>
<evidence type="ECO:0000259" key="8">
    <source>
        <dbReference type="PROSITE" id="PS50405"/>
    </source>
</evidence>
<dbReference type="Gene3D" id="1.20.1050.10">
    <property type="match status" value="1"/>
</dbReference>
<dbReference type="PANTHER" id="PTHR11260:SF615">
    <property type="entry name" value="GLUTATHIONE S-TRANSFERASE U17"/>
    <property type="match status" value="1"/>
</dbReference>
<sequence>MTYPDFCCQRIEAMASLKLIGARPSPYVSRVQFALNLKSLDYEFLVEKFGTKSELLLKSNPVHKKIQFLSMMTSPYASLSLSLNTSMKYGHLVHPFSPLIPMTWAPLLRELRTAQEEEEKKRVLDQMFQVLIQLEGAYRQCSKGKAFFGGDNVGYLDIALGASWEKLIGVRLLDEAKTPALVGWAERFCSHDALKDAVPTAEELLEFAQKHFMAKPPTPN</sequence>
<comment type="similarity">
    <text evidence="6">Belongs to the GST superfamily. Tau family.</text>
</comment>
<comment type="caution">
    <text evidence="9">The sequence shown here is derived from an EMBL/GenBank/DDBJ whole genome shotgun (WGS) entry which is preliminary data.</text>
</comment>
<dbReference type="SUPFAM" id="SSF47616">
    <property type="entry name" value="GST C-terminal domain-like"/>
    <property type="match status" value="1"/>
</dbReference>
<keyword evidence="3" id="KW-0963">Cytoplasm</keyword>
<dbReference type="PANTHER" id="PTHR11260">
    <property type="entry name" value="GLUTATHIONE S-TRANSFERASE, GST, SUPERFAMILY, GST DOMAIN CONTAINING"/>
    <property type="match status" value="1"/>
</dbReference>
<keyword evidence="10" id="KW-1185">Reference proteome</keyword>
<dbReference type="Gene3D" id="3.40.30.10">
    <property type="entry name" value="Glutaredoxin"/>
    <property type="match status" value="1"/>
</dbReference>
<evidence type="ECO:0000256" key="3">
    <source>
        <dbReference type="ARBA" id="ARBA00022490"/>
    </source>
</evidence>
<keyword evidence="5" id="KW-0808">Transferase</keyword>
<evidence type="ECO:0000256" key="1">
    <source>
        <dbReference type="ARBA" id="ARBA00004514"/>
    </source>
</evidence>
<dbReference type="AlphaFoldDB" id="A0AAU9S6M2"/>
<comment type="catalytic activity">
    <reaction evidence="7">
        <text>RX + glutathione = an S-substituted glutathione + a halide anion + H(+)</text>
        <dbReference type="Rhea" id="RHEA:16437"/>
        <dbReference type="ChEBI" id="CHEBI:15378"/>
        <dbReference type="ChEBI" id="CHEBI:16042"/>
        <dbReference type="ChEBI" id="CHEBI:17792"/>
        <dbReference type="ChEBI" id="CHEBI:57925"/>
        <dbReference type="ChEBI" id="CHEBI:90779"/>
        <dbReference type="EC" id="2.5.1.18"/>
    </reaction>
</comment>
<name>A0AAU9S6M2_THLAR</name>
<evidence type="ECO:0000256" key="2">
    <source>
        <dbReference type="ARBA" id="ARBA00012452"/>
    </source>
</evidence>
<proteinExistence type="inferred from homology"/>
<dbReference type="InterPro" id="IPR004045">
    <property type="entry name" value="Glutathione_S-Trfase_N"/>
</dbReference>
<dbReference type="EC" id="2.5.1.18" evidence="2"/>
<dbReference type="InterPro" id="IPR010987">
    <property type="entry name" value="Glutathione-S-Trfase_C-like"/>
</dbReference>
<organism evidence="9 10">
    <name type="scientific">Thlaspi arvense</name>
    <name type="common">Field penny-cress</name>
    <dbReference type="NCBI Taxonomy" id="13288"/>
    <lineage>
        <taxon>Eukaryota</taxon>
        <taxon>Viridiplantae</taxon>
        <taxon>Streptophyta</taxon>
        <taxon>Embryophyta</taxon>
        <taxon>Tracheophyta</taxon>
        <taxon>Spermatophyta</taxon>
        <taxon>Magnoliopsida</taxon>
        <taxon>eudicotyledons</taxon>
        <taxon>Gunneridae</taxon>
        <taxon>Pentapetalae</taxon>
        <taxon>rosids</taxon>
        <taxon>malvids</taxon>
        <taxon>Brassicales</taxon>
        <taxon>Brassicaceae</taxon>
        <taxon>Thlaspideae</taxon>
        <taxon>Thlaspi</taxon>
    </lineage>
</organism>
<dbReference type="GO" id="GO:0005829">
    <property type="term" value="C:cytosol"/>
    <property type="evidence" value="ECO:0007669"/>
    <property type="project" value="UniProtKB-SubCell"/>
</dbReference>
<dbReference type="PROSITE" id="PS50405">
    <property type="entry name" value="GST_CTER"/>
    <property type="match status" value="1"/>
</dbReference>
<dbReference type="CDD" id="cd03185">
    <property type="entry name" value="GST_C_Tau"/>
    <property type="match status" value="1"/>
</dbReference>
<dbReference type="InterPro" id="IPR045073">
    <property type="entry name" value="Omega/Tau-like"/>
</dbReference>
<dbReference type="SUPFAM" id="SSF52833">
    <property type="entry name" value="Thioredoxin-like"/>
    <property type="match status" value="1"/>
</dbReference>